<dbReference type="GO" id="GO:0016780">
    <property type="term" value="F:phosphotransferase activity, for other substituted phosphate groups"/>
    <property type="evidence" value="ECO:0007669"/>
    <property type="project" value="TreeGrafter"/>
</dbReference>
<feature type="transmembrane region" description="Helical" evidence="3">
    <location>
        <begin position="352"/>
        <end position="371"/>
    </location>
</feature>
<dbReference type="PANTHER" id="PTHR30576:SF0">
    <property type="entry name" value="UNDECAPRENYL-PHOSPHATE N-ACETYLGALACTOSAMINYL 1-PHOSPHATE TRANSFERASE-RELATED"/>
    <property type="match status" value="1"/>
</dbReference>
<evidence type="ECO:0000313" key="5">
    <source>
        <dbReference type="EMBL" id="GLI94938.1"/>
    </source>
</evidence>
<keyword evidence="3" id="KW-0472">Membrane</keyword>
<dbReference type="Pfam" id="PF02397">
    <property type="entry name" value="Bac_transf"/>
    <property type="match status" value="1"/>
</dbReference>
<evidence type="ECO:0000256" key="3">
    <source>
        <dbReference type="SAM" id="Phobius"/>
    </source>
</evidence>
<gene>
    <name evidence="5" type="ORF">LMG27198_39300</name>
</gene>
<feature type="transmembrane region" description="Helical" evidence="3">
    <location>
        <begin position="319"/>
        <end position="340"/>
    </location>
</feature>
<reference evidence="5" key="1">
    <citation type="journal article" date="2023" name="Int. J. Syst. Evol. Microbiol.">
        <title>Methylocystis iwaonis sp. nov., a type II methane-oxidizing bacterium from surface soil of a rice paddy field in Japan, and emended description of the genus Methylocystis (ex Whittenbury et al. 1970) Bowman et al. 1993.</title>
        <authorList>
            <person name="Kaise H."/>
            <person name="Sawadogo J.B."/>
            <person name="Alam M.S."/>
            <person name="Ueno C."/>
            <person name="Dianou D."/>
            <person name="Shinjo R."/>
            <person name="Asakawa S."/>
        </authorList>
    </citation>
    <scope>NUCLEOTIDE SEQUENCE</scope>
    <source>
        <strain evidence="5">LMG27198</strain>
    </source>
</reference>
<name>A0A9W6GXU2_9HYPH</name>
<sequence>MLLETICTISSGLIVYHHALYPPLLRKLAGISRDERGETGIVERPTVALIVPAYNEARFIADKIENIAALDFPSDRLKILIVCDGSVDATAMLAKRKIAELGERAQIFELIDHAENRGKVAVLNETISTVVADLVALTDASASLPRNALTQACRHFSEHRVGVVTGEYVVNAVDSRARAYWKYQVSIKAAEAALGSPIGMHGAFYVFRRALWQPLEPDTINDDVILPMRIIASGLTGIYDRSIQVLEKDVDSFSVDMARRERLGAGAVQQIIRLWRLADPRHPGVAFSFLSGKALRAFMPLLLLVAFITNAILAGTKLLWMLTFLAQLILHGVALAGLVDTRLARMPMVGKLSYFLGGYTMAMIGAAKYLVGGKREAWKRISGASTVSQEGVYLENGAIKGKRVLDCVIASYALIALAILYVPIAVAIKIESRGPVFYRQLRVGLRTAKQTNFFHLTKFRTMRSDAEARTGAVWASTDDPRVTRVGRFLRKTRLDELPQCFDVLRGDMSIVGPRPERPQFFRWLEAEIPFYAERTYGLKPGITGLAQVKLPYDSSIEDVRAKVLHDHAYALQLAAPGNWLWTDISIMLRTFSVMILGKGR</sequence>
<dbReference type="InterPro" id="IPR029044">
    <property type="entry name" value="Nucleotide-diphossugar_trans"/>
</dbReference>
<evidence type="ECO:0000256" key="2">
    <source>
        <dbReference type="ARBA" id="ARBA00023169"/>
    </source>
</evidence>
<keyword evidence="3" id="KW-0812">Transmembrane</keyword>
<feature type="transmembrane region" description="Helical" evidence="3">
    <location>
        <begin position="409"/>
        <end position="430"/>
    </location>
</feature>
<dbReference type="RefSeq" id="WP_281805240.1">
    <property type="nucleotide sequence ID" value="NZ_BSEC01000001.1"/>
</dbReference>
<dbReference type="Proteomes" id="UP001144323">
    <property type="component" value="Unassembled WGS sequence"/>
</dbReference>
<accession>A0A9W6GXU2</accession>
<evidence type="ECO:0000259" key="4">
    <source>
        <dbReference type="Pfam" id="PF02397"/>
    </source>
</evidence>
<keyword evidence="2" id="KW-0270">Exopolysaccharide synthesis</keyword>
<dbReference type="PANTHER" id="PTHR30576">
    <property type="entry name" value="COLANIC BIOSYNTHESIS UDP-GLUCOSE LIPID CARRIER TRANSFERASE"/>
    <property type="match status" value="1"/>
</dbReference>
<proteinExistence type="inferred from homology"/>
<keyword evidence="6" id="KW-1185">Reference proteome</keyword>
<keyword evidence="3" id="KW-1133">Transmembrane helix</keyword>
<feature type="domain" description="Bacterial sugar transferase" evidence="4">
    <location>
        <begin position="402"/>
        <end position="595"/>
    </location>
</feature>
<dbReference type="Gene3D" id="3.90.550.10">
    <property type="entry name" value="Spore Coat Polysaccharide Biosynthesis Protein SpsA, Chain A"/>
    <property type="match status" value="1"/>
</dbReference>
<dbReference type="AlphaFoldDB" id="A0A9W6GXU2"/>
<dbReference type="EMBL" id="BSEC01000001">
    <property type="protein sequence ID" value="GLI94938.1"/>
    <property type="molecule type" value="Genomic_DNA"/>
</dbReference>
<evidence type="ECO:0000256" key="1">
    <source>
        <dbReference type="ARBA" id="ARBA00006464"/>
    </source>
</evidence>
<comment type="caution">
    <text evidence="5">The sequence shown here is derived from an EMBL/GenBank/DDBJ whole genome shotgun (WGS) entry which is preliminary data.</text>
</comment>
<feature type="transmembrane region" description="Helical" evidence="3">
    <location>
        <begin position="294"/>
        <end position="313"/>
    </location>
</feature>
<comment type="similarity">
    <text evidence="1">Belongs to the bacterial sugar transferase family.</text>
</comment>
<dbReference type="Pfam" id="PF13641">
    <property type="entry name" value="Glyco_tranf_2_3"/>
    <property type="match status" value="1"/>
</dbReference>
<dbReference type="CDD" id="cd06439">
    <property type="entry name" value="CESA_like_1"/>
    <property type="match status" value="1"/>
</dbReference>
<protein>
    <recommendedName>
        <fullName evidence="4">Bacterial sugar transferase domain-containing protein</fullName>
    </recommendedName>
</protein>
<evidence type="ECO:0000313" key="6">
    <source>
        <dbReference type="Proteomes" id="UP001144323"/>
    </source>
</evidence>
<dbReference type="GO" id="GO:0000271">
    <property type="term" value="P:polysaccharide biosynthetic process"/>
    <property type="evidence" value="ECO:0007669"/>
    <property type="project" value="UniProtKB-KW"/>
</dbReference>
<dbReference type="SUPFAM" id="SSF53448">
    <property type="entry name" value="Nucleotide-diphospho-sugar transferases"/>
    <property type="match status" value="1"/>
</dbReference>
<dbReference type="InterPro" id="IPR003362">
    <property type="entry name" value="Bact_transf"/>
</dbReference>
<organism evidence="5 6">
    <name type="scientific">Methylocystis echinoides</name>
    <dbReference type="NCBI Taxonomy" id="29468"/>
    <lineage>
        <taxon>Bacteria</taxon>
        <taxon>Pseudomonadati</taxon>
        <taxon>Pseudomonadota</taxon>
        <taxon>Alphaproteobacteria</taxon>
        <taxon>Hyphomicrobiales</taxon>
        <taxon>Methylocystaceae</taxon>
        <taxon>Methylocystis</taxon>
    </lineage>
</organism>